<evidence type="ECO:0000256" key="1">
    <source>
        <dbReference type="SAM" id="MobiDB-lite"/>
    </source>
</evidence>
<sequence>MSSHKPLGPESLRDNRKKPHVRKPFKYSWGLESIPHTLNPASIVKDSKNNFYRYMNSKRKTKEITGMVTE</sequence>
<dbReference type="AlphaFoldDB" id="A0A1V4JM31"/>
<comment type="caution">
    <text evidence="2">The sequence shown here is derived from an EMBL/GenBank/DDBJ whole genome shotgun (WGS) entry which is preliminary data.</text>
</comment>
<gene>
    <name evidence="2" type="ORF">AV530_005635</name>
</gene>
<protein>
    <submittedName>
        <fullName evidence="2">Uncharacterized protein</fullName>
    </submittedName>
</protein>
<evidence type="ECO:0000313" key="2">
    <source>
        <dbReference type="EMBL" id="OPJ73242.1"/>
    </source>
</evidence>
<reference evidence="2 3" key="1">
    <citation type="submission" date="2016-02" db="EMBL/GenBank/DDBJ databases">
        <title>Band-tailed pigeon sequencing and assembly.</title>
        <authorList>
            <person name="Soares A.E."/>
            <person name="Novak B.J."/>
            <person name="Rice E.S."/>
            <person name="O'Connell B."/>
            <person name="Chang D."/>
            <person name="Weber S."/>
            <person name="Shapiro B."/>
        </authorList>
    </citation>
    <scope>NUCLEOTIDE SEQUENCE [LARGE SCALE GENOMIC DNA]</scope>
    <source>
        <strain evidence="2">BTP2013</strain>
        <tissue evidence="2">Blood</tissue>
    </source>
</reference>
<feature type="region of interest" description="Disordered" evidence="1">
    <location>
        <begin position="1"/>
        <end position="20"/>
    </location>
</feature>
<dbReference type="EMBL" id="LSYS01006902">
    <property type="protein sequence ID" value="OPJ73242.1"/>
    <property type="molecule type" value="Genomic_DNA"/>
</dbReference>
<organism evidence="2 3">
    <name type="scientific">Patagioenas fasciata monilis</name>
    <dbReference type="NCBI Taxonomy" id="372326"/>
    <lineage>
        <taxon>Eukaryota</taxon>
        <taxon>Metazoa</taxon>
        <taxon>Chordata</taxon>
        <taxon>Craniata</taxon>
        <taxon>Vertebrata</taxon>
        <taxon>Euteleostomi</taxon>
        <taxon>Archelosauria</taxon>
        <taxon>Archosauria</taxon>
        <taxon>Dinosauria</taxon>
        <taxon>Saurischia</taxon>
        <taxon>Theropoda</taxon>
        <taxon>Coelurosauria</taxon>
        <taxon>Aves</taxon>
        <taxon>Neognathae</taxon>
        <taxon>Neoaves</taxon>
        <taxon>Columbimorphae</taxon>
        <taxon>Columbiformes</taxon>
        <taxon>Columbidae</taxon>
        <taxon>Patagioenas</taxon>
    </lineage>
</organism>
<evidence type="ECO:0000313" key="3">
    <source>
        <dbReference type="Proteomes" id="UP000190648"/>
    </source>
</evidence>
<proteinExistence type="predicted"/>
<name>A0A1V4JM31_PATFA</name>
<dbReference type="Proteomes" id="UP000190648">
    <property type="component" value="Unassembled WGS sequence"/>
</dbReference>
<keyword evidence="3" id="KW-1185">Reference proteome</keyword>
<accession>A0A1V4JM31</accession>